<keyword evidence="2" id="KW-1185">Reference proteome</keyword>
<evidence type="ECO:0000313" key="2">
    <source>
        <dbReference type="Proteomes" id="UP001569154"/>
    </source>
</evidence>
<dbReference type="RefSeq" id="WP_241810501.1">
    <property type="nucleotide sequence ID" value="NZ_AJYG02000063.1"/>
</dbReference>
<dbReference type="Proteomes" id="UP001569154">
    <property type="component" value="Unassembled WGS sequence"/>
</dbReference>
<reference evidence="1 2" key="1">
    <citation type="submission" date="2024-06" db="EMBL/GenBank/DDBJ databases">
        <authorList>
            <person name="Steensen K."/>
            <person name="Seneca J."/>
            <person name="Bartlau N."/>
            <person name="Yu A.X."/>
            <person name="Polz M.F."/>
        </authorList>
    </citation>
    <scope>NUCLEOTIDE SEQUENCE [LARGE SCALE GENOMIC DNA]</scope>
    <source>
        <strain evidence="1 2">1F260</strain>
    </source>
</reference>
<proteinExistence type="predicted"/>
<accession>A0ABV4KWT3</accession>
<protein>
    <submittedName>
        <fullName evidence="1">VOC family protein</fullName>
    </submittedName>
</protein>
<dbReference type="Gene3D" id="3.10.180.10">
    <property type="entry name" value="2,3-Dihydroxybiphenyl 1,2-Dioxygenase, domain 1"/>
    <property type="match status" value="1"/>
</dbReference>
<gene>
    <name evidence="1" type="ORF">ACED35_02370</name>
</gene>
<name>A0ABV4KWT3_9GAMM</name>
<organism evidence="1 2">
    <name type="scientific">Enterovibrio norvegicus</name>
    <dbReference type="NCBI Taxonomy" id="188144"/>
    <lineage>
        <taxon>Bacteria</taxon>
        <taxon>Pseudomonadati</taxon>
        <taxon>Pseudomonadota</taxon>
        <taxon>Gammaproteobacteria</taxon>
        <taxon>Vibrionales</taxon>
        <taxon>Vibrionaceae</taxon>
        <taxon>Enterovibrio</taxon>
    </lineage>
</organism>
<dbReference type="GeneID" id="35872776"/>
<evidence type="ECO:0000313" key="1">
    <source>
        <dbReference type="EMBL" id="MEZ8079938.1"/>
    </source>
</evidence>
<comment type="caution">
    <text evidence="1">The sequence shown here is derived from an EMBL/GenBank/DDBJ whole genome shotgun (WGS) entry which is preliminary data.</text>
</comment>
<sequence>MTGGTIVYFGVEDCAVEESRIEASGGQVIKPKMSIGEFGFVCVCAWIPKVTCLD</sequence>
<dbReference type="EMBL" id="JBGONM010000003">
    <property type="protein sequence ID" value="MEZ8079938.1"/>
    <property type="molecule type" value="Genomic_DNA"/>
</dbReference>
<dbReference type="InterPro" id="IPR029068">
    <property type="entry name" value="Glyas_Bleomycin-R_OHBP_Dase"/>
</dbReference>